<dbReference type="Proteomes" id="UP001596052">
    <property type="component" value="Unassembled WGS sequence"/>
</dbReference>
<reference evidence="3" key="1">
    <citation type="journal article" date="2019" name="Int. J. Syst. Evol. Microbiol.">
        <title>The Global Catalogue of Microorganisms (GCM) 10K type strain sequencing project: providing services to taxonomists for standard genome sequencing and annotation.</title>
        <authorList>
            <consortium name="The Broad Institute Genomics Platform"/>
            <consortium name="The Broad Institute Genome Sequencing Center for Infectious Disease"/>
            <person name="Wu L."/>
            <person name="Ma J."/>
        </authorList>
    </citation>
    <scope>NUCLEOTIDE SEQUENCE [LARGE SCALE GENOMIC DNA]</scope>
    <source>
        <strain evidence="3">CGMCC 4.1469</strain>
    </source>
</reference>
<organism evidence="2 3">
    <name type="scientific">Prosthecobacter fluviatilis</name>
    <dbReference type="NCBI Taxonomy" id="445931"/>
    <lineage>
        <taxon>Bacteria</taxon>
        <taxon>Pseudomonadati</taxon>
        <taxon>Verrucomicrobiota</taxon>
        <taxon>Verrucomicrobiia</taxon>
        <taxon>Verrucomicrobiales</taxon>
        <taxon>Verrucomicrobiaceae</taxon>
        <taxon>Prosthecobacter</taxon>
    </lineage>
</organism>
<accession>A0ABW0KR16</accession>
<sequence length="779" mass="88946">MLLAIVLTGSGSAQAQTPSRSELKKPLSEAVEKVLADFVQSCVPEKKKQLTAHMEEVINTISAKVGLSPDEKRTLHETAGKAVETTLKSWQPQAVLMMRTYLSRTSDSAAIRHIGMWKPEIAGPNEPVEDWTPPDETPEWLTAVKSTLGEARYTTWHEADLKNRLQVDKEISSHLERWLRESRGPMNEDLRAKIELMKKKLTLTDAQVTALDKAADTLLEQLSDAEKKRATSMLRTLPSSARENIMGRNYFYIRFDRPRGEAWEKLWEKAAATVLPGEQLAQWGKADREERSKAESDVADMIKPSEQQAEQQMEITMGAEIDGMVMALNLDKDRQKALEQLSKEAIQESLQQARKGWLQQVRNYSAAERKRIRGNIYFGVNEDMQAIKLPVWTEGIKKLLTEEERTRIASENKQREQRAGMAISRICLAEMDKMLALSSEQRTHLEPLLMETLHSLTDQRRQQYWSYNTSQLLQNAGKVKDEMTRAILDDVQLKHWKELVVSGSSSSRNTMPDINGTFPEVPDMEAAISQHLYKMFIAERSRTLASMMPHVEEASRLLSLPGPAVARLTTAAKGAVEISLAYWRQFTENFVRQSVQNTNSKNLLQALAGTTRANFSRNEVRPQNTELWQTALQTTLNSDQLKKLQQAADQRHEYRLRAMAEMCVSELDRRRKLSADQCVKIETAVRQVLAEYLPDIERYMSFQWFLQYYYALVPLAGVPEKDLQAILTPEQWKLCKERDLPDAMQYWEGIKNNHEQRMKQGAQANAPQILFNGGIMIDQ</sequence>
<keyword evidence="3" id="KW-1185">Reference proteome</keyword>
<evidence type="ECO:0000313" key="2">
    <source>
        <dbReference type="EMBL" id="MFC5455136.1"/>
    </source>
</evidence>
<keyword evidence="1" id="KW-0175">Coiled coil</keyword>
<gene>
    <name evidence="2" type="ORF">ACFQDI_09745</name>
</gene>
<protein>
    <submittedName>
        <fullName evidence="2">Uncharacterized protein</fullName>
    </submittedName>
</protein>
<comment type="caution">
    <text evidence="2">The sequence shown here is derived from an EMBL/GenBank/DDBJ whole genome shotgun (WGS) entry which is preliminary data.</text>
</comment>
<feature type="coiled-coil region" evidence="1">
    <location>
        <begin position="187"/>
        <end position="228"/>
    </location>
</feature>
<proteinExistence type="predicted"/>
<evidence type="ECO:0000256" key="1">
    <source>
        <dbReference type="SAM" id="Coils"/>
    </source>
</evidence>
<dbReference type="EMBL" id="JBHSMQ010000003">
    <property type="protein sequence ID" value="MFC5455136.1"/>
    <property type="molecule type" value="Genomic_DNA"/>
</dbReference>
<evidence type="ECO:0000313" key="3">
    <source>
        <dbReference type="Proteomes" id="UP001596052"/>
    </source>
</evidence>
<name>A0ABW0KR16_9BACT</name>